<dbReference type="Proteomes" id="UP000006038">
    <property type="component" value="Chromosome 1"/>
</dbReference>
<dbReference type="EnsemblPlants" id="OB01G10640.1">
    <property type="protein sequence ID" value="OB01G10640.1"/>
    <property type="gene ID" value="OB01G10640"/>
</dbReference>
<reference evidence="1" key="1">
    <citation type="journal article" date="2013" name="Nat. Commun.">
        <title>Whole-genome sequencing of Oryza brachyantha reveals mechanisms underlying Oryza genome evolution.</title>
        <authorList>
            <person name="Chen J."/>
            <person name="Huang Q."/>
            <person name="Gao D."/>
            <person name="Wang J."/>
            <person name="Lang Y."/>
            <person name="Liu T."/>
            <person name="Li B."/>
            <person name="Bai Z."/>
            <person name="Luis Goicoechea J."/>
            <person name="Liang C."/>
            <person name="Chen C."/>
            <person name="Zhang W."/>
            <person name="Sun S."/>
            <person name="Liao Y."/>
            <person name="Zhang X."/>
            <person name="Yang L."/>
            <person name="Song C."/>
            <person name="Wang M."/>
            <person name="Shi J."/>
            <person name="Liu G."/>
            <person name="Liu J."/>
            <person name="Zhou H."/>
            <person name="Zhou W."/>
            <person name="Yu Q."/>
            <person name="An N."/>
            <person name="Chen Y."/>
            <person name="Cai Q."/>
            <person name="Wang B."/>
            <person name="Liu B."/>
            <person name="Min J."/>
            <person name="Huang Y."/>
            <person name="Wu H."/>
            <person name="Li Z."/>
            <person name="Zhang Y."/>
            <person name="Yin Y."/>
            <person name="Song W."/>
            <person name="Jiang J."/>
            <person name="Jackson S.A."/>
            <person name="Wing R.A."/>
            <person name="Wang J."/>
            <person name="Chen M."/>
        </authorList>
    </citation>
    <scope>NUCLEOTIDE SEQUENCE [LARGE SCALE GENOMIC DNA]</scope>
    <source>
        <strain evidence="1">cv. IRGC 101232</strain>
    </source>
</reference>
<protein>
    <recommendedName>
        <fullName evidence="3">Retrotransposon Copia-like N-terminal domain-containing protein</fullName>
    </recommendedName>
</protein>
<evidence type="ECO:0000313" key="2">
    <source>
        <dbReference type="Proteomes" id="UP000006038"/>
    </source>
</evidence>
<dbReference type="eggNOG" id="KOG0017">
    <property type="taxonomic scope" value="Eukaryota"/>
</dbReference>
<dbReference type="Gramene" id="OB01G10640.1">
    <property type="protein sequence ID" value="OB01G10640.1"/>
    <property type="gene ID" value="OB01G10640"/>
</dbReference>
<sequence>MTTPQPTTNGDDASSATPLSVQDATVNLVTALAAAHAVAAAGEGDANDALLVALVQAHAALITTSSSTALPSDGTGTSSSPSSTVVVAPPPGAMVLVAGMPSPPPVHDAVVPPVLSPTTASALSVPSVKTHVPVVLDMKSSNYTRWRTFLVAFIGKFGLLGHILEPSPPVDAVGTWAQEDFAVLTALYCSISTDVLDIVMEPSHSARELSVAAEGVFRDNRKTRIIYQETEFRSLQQGDMTVTDYCRRLKGLADSLRDLGEPITDRTLVLNLIRGLSPRFATQADLLPLQVSFPSFANARSALLLAEIVSKLRRNSYAREQVLCC</sequence>
<name>J3KVQ8_ORYBR</name>
<organism evidence="1">
    <name type="scientific">Oryza brachyantha</name>
    <name type="common">malo sina</name>
    <dbReference type="NCBI Taxonomy" id="4533"/>
    <lineage>
        <taxon>Eukaryota</taxon>
        <taxon>Viridiplantae</taxon>
        <taxon>Streptophyta</taxon>
        <taxon>Embryophyta</taxon>
        <taxon>Tracheophyta</taxon>
        <taxon>Spermatophyta</taxon>
        <taxon>Magnoliopsida</taxon>
        <taxon>Liliopsida</taxon>
        <taxon>Poales</taxon>
        <taxon>Poaceae</taxon>
        <taxon>BOP clade</taxon>
        <taxon>Oryzoideae</taxon>
        <taxon>Oryzeae</taxon>
        <taxon>Oryzinae</taxon>
        <taxon>Oryza</taxon>
    </lineage>
</organism>
<keyword evidence="2" id="KW-1185">Reference proteome</keyword>
<dbReference type="AlphaFoldDB" id="J3KVQ8"/>
<proteinExistence type="predicted"/>
<dbReference type="PANTHER" id="PTHR47481:SF31">
    <property type="entry name" value="OS01G0873500 PROTEIN"/>
    <property type="match status" value="1"/>
</dbReference>
<dbReference type="PANTHER" id="PTHR47481">
    <property type="match status" value="1"/>
</dbReference>
<evidence type="ECO:0008006" key="3">
    <source>
        <dbReference type="Google" id="ProtNLM"/>
    </source>
</evidence>
<dbReference type="HOGENOM" id="CLU_059464_0_0_1"/>
<dbReference type="Pfam" id="PF14223">
    <property type="entry name" value="Retrotran_gag_2"/>
    <property type="match status" value="1"/>
</dbReference>
<evidence type="ECO:0000313" key="1">
    <source>
        <dbReference type="EnsemblPlants" id="OB01G10640.1"/>
    </source>
</evidence>
<reference evidence="1" key="2">
    <citation type="submission" date="2013-04" db="UniProtKB">
        <authorList>
            <consortium name="EnsemblPlants"/>
        </authorList>
    </citation>
    <scope>IDENTIFICATION</scope>
</reference>
<dbReference type="OMA" id="IVMEPSH"/>
<accession>J3KVQ8</accession>